<evidence type="ECO:0000256" key="10">
    <source>
        <dbReference type="ARBA" id="ARBA00023136"/>
    </source>
</evidence>
<comment type="similarity">
    <text evidence="12 13">Belongs to the TonB-dependent receptor family.</text>
</comment>
<organism evidence="17 18">
    <name type="scientific">Lacunisphaera limnophila</name>
    <dbReference type="NCBI Taxonomy" id="1838286"/>
    <lineage>
        <taxon>Bacteria</taxon>
        <taxon>Pseudomonadati</taxon>
        <taxon>Verrucomicrobiota</taxon>
        <taxon>Opitutia</taxon>
        <taxon>Opitutales</taxon>
        <taxon>Opitutaceae</taxon>
        <taxon>Lacunisphaera</taxon>
    </lineage>
</organism>
<keyword evidence="5 12" id="KW-0812">Transmembrane</keyword>
<evidence type="ECO:0000256" key="13">
    <source>
        <dbReference type="RuleBase" id="RU003357"/>
    </source>
</evidence>
<keyword evidence="3 12" id="KW-1134">Transmembrane beta strand</keyword>
<feature type="domain" description="TonB-dependent receptor-like beta-barrel" evidence="15">
    <location>
        <begin position="286"/>
        <end position="750"/>
    </location>
</feature>
<reference evidence="17 18" key="1">
    <citation type="submission" date="2016-06" db="EMBL/GenBank/DDBJ databases">
        <title>Three novel species with peptidoglycan cell walls form the new genus Lacunisphaera gen. nov. in the family Opitutaceae of the verrucomicrobial subdivision 4.</title>
        <authorList>
            <person name="Rast P."/>
            <person name="Gloeckner I."/>
            <person name="Jogler M."/>
            <person name="Boedeker C."/>
            <person name="Jeske O."/>
            <person name="Wiegand S."/>
            <person name="Reinhardt R."/>
            <person name="Schumann P."/>
            <person name="Rohde M."/>
            <person name="Spring S."/>
            <person name="Gloeckner F.O."/>
            <person name="Jogler C."/>
        </authorList>
    </citation>
    <scope>NUCLEOTIDE SEQUENCE [LARGE SCALE GENOMIC DNA]</scope>
    <source>
        <strain evidence="17 18">IG16b</strain>
    </source>
</reference>
<evidence type="ECO:0000256" key="8">
    <source>
        <dbReference type="ARBA" id="ARBA00023065"/>
    </source>
</evidence>
<dbReference type="Pfam" id="PF07715">
    <property type="entry name" value="Plug"/>
    <property type="match status" value="1"/>
</dbReference>
<evidence type="ECO:0000256" key="3">
    <source>
        <dbReference type="ARBA" id="ARBA00022452"/>
    </source>
</evidence>
<sequence length="784" mass="86239">MNTNLLRTLLSGLALASLTGPSFAQTTPPVDNSPPTDGEVLELERFKVTSGVDVEAIVLPIARPFNSVFGTDDNIVDVPRNVTIISRQQLSDISIESVLDFSKLTSSAFTTTNFGAPSNASIRGQSADVFLNGVRSRITSNGNGLPVDFNSVESVNIVKGPATAVQGASMYVGGFIDLVSKRPYFDKTKGSVSATIGSYNTKRWTVDVGGPISKELAYRASYSGEDSDGYYVNGFKKTHSFYGALSYRPNPNYELFVNSQFFVANYTENWGINRVTQNLIDHGLYTTGININNGSAGSPSDAQNSYHVQAGGNTIAWGPEVKINRHTRLLRPSNDSYGEEFNIQAIQTLKLSAEMKLKNTSFYSHTERDTISTYYYSEIIDPSYFMENRTEFIYDSPKFTVNTGLDLRYQRTKAYDDYFFEPANVWDITKDVNFINVYNSAAFVNGGRGFAVPGWPGRFAQPGLFNGDTNDSKGTTIGPFAQSTWNINDKWSLVTGVRVDYFKAKVREPLLPPFVRDEMSVSLPNYNVSLIYKPTTTSSVYATYNNSKNTSGAVGNGGGITGWDGNNFGQLDKELFQQPSELYEIGTKYALAGNTVFLNFAAYDQKRTAKSTSSTVVQEYHYKGFEAELNYQPNKHIYATMSYSYIDAEASVGFQYAMFDPGELPPGNSTNAAIMFGNTAKVSGLPSHLFNALASYSFDNGFSVSANAVLTGEMNNNTAGSLVIPFQYTIDASASYAWKDWNFRMQILNVTDEENWSPPNAVYGNGSILALPGTQVQFSVKYSF</sequence>
<evidence type="ECO:0000256" key="14">
    <source>
        <dbReference type="SAM" id="SignalP"/>
    </source>
</evidence>
<evidence type="ECO:0000256" key="12">
    <source>
        <dbReference type="PROSITE-ProRule" id="PRU01360"/>
    </source>
</evidence>
<dbReference type="InterPro" id="IPR036942">
    <property type="entry name" value="Beta-barrel_TonB_sf"/>
</dbReference>
<comment type="subcellular location">
    <subcellularLocation>
        <location evidence="1 12">Cell outer membrane</location>
        <topology evidence="1 12">Multi-pass membrane protein</topology>
    </subcellularLocation>
</comment>
<feature type="signal peptide" evidence="14">
    <location>
        <begin position="1"/>
        <end position="24"/>
    </location>
</feature>
<keyword evidence="6 14" id="KW-0732">Signal</keyword>
<evidence type="ECO:0000313" key="18">
    <source>
        <dbReference type="Proteomes" id="UP000095228"/>
    </source>
</evidence>
<keyword evidence="7" id="KW-0408">Iron</keyword>
<dbReference type="InterPro" id="IPR037066">
    <property type="entry name" value="Plug_dom_sf"/>
</dbReference>
<dbReference type="EMBL" id="CP016094">
    <property type="protein sequence ID" value="AOS44306.1"/>
    <property type="molecule type" value="Genomic_DNA"/>
</dbReference>
<evidence type="ECO:0000256" key="7">
    <source>
        <dbReference type="ARBA" id="ARBA00023004"/>
    </source>
</evidence>
<dbReference type="Gene3D" id="2.40.170.20">
    <property type="entry name" value="TonB-dependent receptor, beta-barrel domain"/>
    <property type="match status" value="1"/>
</dbReference>
<dbReference type="Proteomes" id="UP000095228">
    <property type="component" value="Chromosome"/>
</dbReference>
<dbReference type="PANTHER" id="PTHR32552:SF68">
    <property type="entry name" value="FERRICHROME OUTER MEMBRANE TRANSPORTER_PHAGE RECEPTOR"/>
    <property type="match status" value="1"/>
</dbReference>
<dbReference type="Pfam" id="PF00593">
    <property type="entry name" value="TonB_dep_Rec_b-barrel"/>
    <property type="match status" value="1"/>
</dbReference>
<dbReference type="Gene3D" id="2.170.130.10">
    <property type="entry name" value="TonB-dependent receptor, plug domain"/>
    <property type="match status" value="1"/>
</dbReference>
<protein>
    <submittedName>
        <fullName evidence="17">Ferripyoverdine receptor</fullName>
    </submittedName>
</protein>
<accession>A0A1D8ATX0</accession>
<name>A0A1D8ATX0_9BACT</name>
<keyword evidence="17" id="KW-0675">Receptor</keyword>
<dbReference type="OrthoDB" id="127311at2"/>
<keyword evidence="2 12" id="KW-0813">Transport</keyword>
<dbReference type="GO" id="GO:0009279">
    <property type="term" value="C:cell outer membrane"/>
    <property type="evidence" value="ECO:0007669"/>
    <property type="project" value="UniProtKB-SubCell"/>
</dbReference>
<evidence type="ECO:0000256" key="11">
    <source>
        <dbReference type="ARBA" id="ARBA00023237"/>
    </source>
</evidence>
<dbReference type="InterPro" id="IPR000531">
    <property type="entry name" value="Beta-barrel_TonB"/>
</dbReference>
<evidence type="ECO:0000256" key="9">
    <source>
        <dbReference type="ARBA" id="ARBA00023077"/>
    </source>
</evidence>
<dbReference type="InterPro" id="IPR012910">
    <property type="entry name" value="Plug_dom"/>
</dbReference>
<evidence type="ECO:0000256" key="5">
    <source>
        <dbReference type="ARBA" id="ARBA00022692"/>
    </source>
</evidence>
<dbReference type="STRING" id="1838286.Verru16b_01367"/>
<evidence type="ECO:0000259" key="15">
    <source>
        <dbReference type="Pfam" id="PF00593"/>
    </source>
</evidence>
<dbReference type="PANTHER" id="PTHR32552">
    <property type="entry name" value="FERRICHROME IRON RECEPTOR-RELATED"/>
    <property type="match status" value="1"/>
</dbReference>
<keyword evidence="9 13" id="KW-0798">TonB box</keyword>
<dbReference type="PROSITE" id="PS52016">
    <property type="entry name" value="TONB_DEPENDENT_REC_3"/>
    <property type="match status" value="1"/>
</dbReference>
<dbReference type="RefSeq" id="WP_157772291.1">
    <property type="nucleotide sequence ID" value="NZ_CP016094.1"/>
</dbReference>
<keyword evidence="8" id="KW-0406">Ion transport</keyword>
<feature type="domain" description="TonB-dependent receptor plug" evidence="16">
    <location>
        <begin position="76"/>
        <end position="169"/>
    </location>
</feature>
<dbReference type="KEGG" id="obg:Verru16b_01367"/>
<dbReference type="AlphaFoldDB" id="A0A1D8ATX0"/>
<dbReference type="GO" id="GO:0015344">
    <property type="term" value="F:siderophore uptake transmembrane transporter activity"/>
    <property type="evidence" value="ECO:0007669"/>
    <property type="project" value="TreeGrafter"/>
</dbReference>
<evidence type="ECO:0000256" key="4">
    <source>
        <dbReference type="ARBA" id="ARBA00022496"/>
    </source>
</evidence>
<keyword evidence="10 12" id="KW-0472">Membrane</keyword>
<keyword evidence="18" id="KW-1185">Reference proteome</keyword>
<proteinExistence type="inferred from homology"/>
<dbReference type="SUPFAM" id="SSF56935">
    <property type="entry name" value="Porins"/>
    <property type="match status" value="1"/>
</dbReference>
<gene>
    <name evidence="17" type="primary">fpvA_3</name>
    <name evidence="17" type="ORF">Verru16b_01367</name>
</gene>
<evidence type="ECO:0000256" key="6">
    <source>
        <dbReference type="ARBA" id="ARBA00022729"/>
    </source>
</evidence>
<dbReference type="InterPro" id="IPR039426">
    <property type="entry name" value="TonB-dep_rcpt-like"/>
</dbReference>
<evidence type="ECO:0000256" key="2">
    <source>
        <dbReference type="ARBA" id="ARBA00022448"/>
    </source>
</evidence>
<evidence type="ECO:0000313" key="17">
    <source>
        <dbReference type="EMBL" id="AOS44306.1"/>
    </source>
</evidence>
<feature type="chain" id="PRO_5009105159" evidence="14">
    <location>
        <begin position="25"/>
        <end position="784"/>
    </location>
</feature>
<keyword evidence="11 12" id="KW-0998">Cell outer membrane</keyword>
<evidence type="ECO:0000256" key="1">
    <source>
        <dbReference type="ARBA" id="ARBA00004571"/>
    </source>
</evidence>
<keyword evidence="4" id="KW-0410">Iron transport</keyword>
<evidence type="ECO:0000259" key="16">
    <source>
        <dbReference type="Pfam" id="PF07715"/>
    </source>
</evidence>